<dbReference type="InterPro" id="IPR014284">
    <property type="entry name" value="RNA_pol_sigma-70_dom"/>
</dbReference>
<reference evidence="9" key="1">
    <citation type="submission" date="2017-04" db="EMBL/GenBank/DDBJ databases">
        <authorList>
            <person name="Varghese N."/>
            <person name="Submissions S."/>
        </authorList>
    </citation>
    <scope>NUCLEOTIDE SEQUENCE [LARGE SCALE GENOMIC DNA]</scope>
    <source>
        <strain evidence="9">RKEM611</strain>
    </source>
</reference>
<dbReference type="RefSeq" id="WP_132321127.1">
    <property type="nucleotide sequence ID" value="NZ_FWZT01000013.1"/>
</dbReference>
<dbReference type="SUPFAM" id="SSF88659">
    <property type="entry name" value="Sigma3 and sigma4 domains of RNA polymerase sigma factors"/>
    <property type="match status" value="1"/>
</dbReference>
<dbReference type="EMBL" id="FWZT01000013">
    <property type="protein sequence ID" value="SMF43607.1"/>
    <property type="molecule type" value="Genomic_DNA"/>
</dbReference>
<evidence type="ECO:0000259" key="6">
    <source>
        <dbReference type="Pfam" id="PF04542"/>
    </source>
</evidence>
<dbReference type="NCBIfam" id="TIGR02937">
    <property type="entry name" value="sigma70-ECF"/>
    <property type="match status" value="1"/>
</dbReference>
<dbReference type="InterPro" id="IPR036388">
    <property type="entry name" value="WH-like_DNA-bd_sf"/>
</dbReference>
<dbReference type="GO" id="GO:0003677">
    <property type="term" value="F:DNA binding"/>
    <property type="evidence" value="ECO:0007669"/>
    <property type="project" value="UniProtKB-KW"/>
</dbReference>
<dbReference type="InterPro" id="IPR013249">
    <property type="entry name" value="RNA_pol_sigma70_r4_t2"/>
</dbReference>
<protein>
    <submittedName>
        <fullName evidence="8">RNA polymerase sigma factor, sigma-70 family</fullName>
    </submittedName>
</protein>
<keyword evidence="9" id="KW-1185">Reference proteome</keyword>
<evidence type="ECO:0000259" key="7">
    <source>
        <dbReference type="Pfam" id="PF08281"/>
    </source>
</evidence>
<accession>A0A1Y6CAY4</accession>
<dbReference type="STRING" id="1513793.SAMN06296036_11388"/>
<dbReference type="AlphaFoldDB" id="A0A1Y6CAY4"/>
<dbReference type="Pfam" id="PF04542">
    <property type="entry name" value="Sigma70_r2"/>
    <property type="match status" value="1"/>
</dbReference>
<dbReference type="GO" id="GO:0006352">
    <property type="term" value="P:DNA-templated transcription initiation"/>
    <property type="evidence" value="ECO:0007669"/>
    <property type="project" value="InterPro"/>
</dbReference>
<feature type="domain" description="RNA polymerase sigma-70 region 2" evidence="6">
    <location>
        <begin position="14"/>
        <end position="81"/>
    </location>
</feature>
<dbReference type="Proteomes" id="UP000192907">
    <property type="component" value="Unassembled WGS sequence"/>
</dbReference>
<evidence type="ECO:0000256" key="5">
    <source>
        <dbReference type="ARBA" id="ARBA00023163"/>
    </source>
</evidence>
<evidence type="ECO:0000256" key="2">
    <source>
        <dbReference type="ARBA" id="ARBA00023015"/>
    </source>
</evidence>
<dbReference type="InterPro" id="IPR013325">
    <property type="entry name" value="RNA_pol_sigma_r2"/>
</dbReference>
<dbReference type="SUPFAM" id="SSF88946">
    <property type="entry name" value="Sigma2 domain of RNA polymerase sigma factors"/>
    <property type="match status" value="1"/>
</dbReference>
<evidence type="ECO:0000313" key="9">
    <source>
        <dbReference type="Proteomes" id="UP000192907"/>
    </source>
</evidence>
<dbReference type="InterPro" id="IPR007627">
    <property type="entry name" value="RNA_pol_sigma70_r2"/>
</dbReference>
<dbReference type="Pfam" id="PF08281">
    <property type="entry name" value="Sigma70_r4_2"/>
    <property type="match status" value="1"/>
</dbReference>
<dbReference type="PANTHER" id="PTHR43133:SF8">
    <property type="entry name" value="RNA POLYMERASE SIGMA FACTOR HI_1459-RELATED"/>
    <property type="match status" value="1"/>
</dbReference>
<gene>
    <name evidence="8" type="ORF">SAMN06296036_11388</name>
</gene>
<dbReference type="InterPro" id="IPR039425">
    <property type="entry name" value="RNA_pol_sigma-70-like"/>
</dbReference>
<evidence type="ECO:0000256" key="1">
    <source>
        <dbReference type="ARBA" id="ARBA00010641"/>
    </source>
</evidence>
<keyword evidence="3" id="KW-0731">Sigma factor</keyword>
<evidence type="ECO:0000313" key="8">
    <source>
        <dbReference type="EMBL" id="SMF43607.1"/>
    </source>
</evidence>
<comment type="similarity">
    <text evidence="1">Belongs to the sigma-70 factor family. ECF subfamily.</text>
</comment>
<name>A0A1Y6CAY4_9BACT</name>
<keyword evidence="4" id="KW-0238">DNA-binding</keyword>
<dbReference type="Gene3D" id="1.10.10.10">
    <property type="entry name" value="Winged helix-like DNA-binding domain superfamily/Winged helix DNA-binding domain"/>
    <property type="match status" value="1"/>
</dbReference>
<sequence>MKLDSSNQEDVRYLYEKTGPAVLSKIGRMISSSSIAEEILQDTFAKLWMSNLTFAFEGQAFNWIYRTSHNAAIDQIRKSRRHRDEPWEHVESVCQEKNEQILVEVLHDFEKILSQLKDRDAAIYVYQTIDQMTQHEIAEFMDISRATVARSLSSTQNLIAKRKEG</sequence>
<evidence type="ECO:0000256" key="3">
    <source>
        <dbReference type="ARBA" id="ARBA00023082"/>
    </source>
</evidence>
<organism evidence="8 9">
    <name type="scientific">Pseudobacteriovorax antillogorgiicola</name>
    <dbReference type="NCBI Taxonomy" id="1513793"/>
    <lineage>
        <taxon>Bacteria</taxon>
        <taxon>Pseudomonadati</taxon>
        <taxon>Bdellovibrionota</taxon>
        <taxon>Oligoflexia</taxon>
        <taxon>Oligoflexales</taxon>
        <taxon>Pseudobacteriovoracaceae</taxon>
        <taxon>Pseudobacteriovorax</taxon>
    </lineage>
</organism>
<keyword evidence="5" id="KW-0804">Transcription</keyword>
<dbReference type="OrthoDB" id="5293999at2"/>
<dbReference type="InterPro" id="IPR013324">
    <property type="entry name" value="RNA_pol_sigma_r3/r4-like"/>
</dbReference>
<proteinExistence type="inferred from homology"/>
<dbReference type="Gene3D" id="1.10.1740.10">
    <property type="match status" value="1"/>
</dbReference>
<feature type="domain" description="RNA polymerase sigma factor 70 region 4 type 2" evidence="7">
    <location>
        <begin position="108"/>
        <end position="152"/>
    </location>
</feature>
<evidence type="ECO:0000256" key="4">
    <source>
        <dbReference type="ARBA" id="ARBA00023125"/>
    </source>
</evidence>
<dbReference type="PANTHER" id="PTHR43133">
    <property type="entry name" value="RNA POLYMERASE ECF-TYPE SIGMA FACTO"/>
    <property type="match status" value="1"/>
</dbReference>
<dbReference type="GO" id="GO:0016987">
    <property type="term" value="F:sigma factor activity"/>
    <property type="evidence" value="ECO:0007669"/>
    <property type="project" value="UniProtKB-KW"/>
</dbReference>
<keyword evidence="2" id="KW-0805">Transcription regulation</keyword>